<dbReference type="KEGG" id="sari:H5J25_16180"/>
<protein>
    <submittedName>
        <fullName evidence="1">Winged helix-turn-helix transcriptional regulator</fullName>
    </submittedName>
</protein>
<accession>A0A974NTX8</accession>
<name>A0A974NTX8_9SPHN</name>
<evidence type="ECO:0000313" key="2">
    <source>
        <dbReference type="Proteomes" id="UP000595894"/>
    </source>
</evidence>
<dbReference type="Proteomes" id="UP000595894">
    <property type="component" value="Chromosome"/>
</dbReference>
<dbReference type="InterPro" id="IPR036388">
    <property type="entry name" value="WH-like_DNA-bd_sf"/>
</dbReference>
<organism evidence="1 2">
    <name type="scientific">Sphingomonas aliaeris</name>
    <dbReference type="NCBI Taxonomy" id="2759526"/>
    <lineage>
        <taxon>Bacteria</taxon>
        <taxon>Pseudomonadati</taxon>
        <taxon>Pseudomonadota</taxon>
        <taxon>Alphaproteobacteria</taxon>
        <taxon>Sphingomonadales</taxon>
        <taxon>Sphingomonadaceae</taxon>
        <taxon>Sphingomonas</taxon>
    </lineage>
</organism>
<dbReference type="RefSeq" id="WP_202092864.1">
    <property type="nucleotide sequence ID" value="NZ_CP061035.1"/>
</dbReference>
<evidence type="ECO:0000313" key="1">
    <source>
        <dbReference type="EMBL" id="QQV76904.1"/>
    </source>
</evidence>
<keyword evidence="2" id="KW-1185">Reference proteome</keyword>
<dbReference type="EMBL" id="CP061035">
    <property type="protein sequence ID" value="QQV76904.1"/>
    <property type="molecule type" value="Genomic_DNA"/>
</dbReference>
<dbReference type="SUPFAM" id="SSF46785">
    <property type="entry name" value="Winged helix' DNA-binding domain"/>
    <property type="match status" value="1"/>
</dbReference>
<dbReference type="InterPro" id="IPR036390">
    <property type="entry name" value="WH_DNA-bd_sf"/>
</dbReference>
<sequence length="313" mass="33882">MHDTRYDMRSGAIVIADGLTAERLAADAVELAGCRVVNRYGWAAADRLRDHGAIDLLAIDTRTVPDTTLDAMLPMIDHVAQDNGARIVAAIDLDQIDIVSAAVFGRHVQLLVAPSMAEQVAALTIAGAMRLDSHVNEAGDAEASRLRRLNEEVARIAETLARLTRSDVTPADRPGTKVGDRALGYGMSPADGAAANGAAVTAHDLRQSIRARRLRQQFFEPRLLEDPGWDMLLDLYAAELERAQVSVSSLCIAAAVAPTTALRWIGKMTDAELFVRVPDPFDRRRAYMELSEKARSGMRGYCSAARRAGLPIA</sequence>
<gene>
    <name evidence="1" type="ORF">H5J25_16180</name>
</gene>
<dbReference type="AlphaFoldDB" id="A0A974NTX8"/>
<reference evidence="2" key="1">
    <citation type="submission" date="2020-09" db="EMBL/GenBank/DDBJ databases">
        <title>Sphingomonas sp., a new species isolated from pork steak.</title>
        <authorList>
            <person name="Heidler von Heilborn D."/>
        </authorList>
    </citation>
    <scope>NUCLEOTIDE SEQUENCE [LARGE SCALE GENOMIC DNA]</scope>
</reference>
<proteinExistence type="predicted"/>
<dbReference type="Gene3D" id="1.10.10.10">
    <property type="entry name" value="Winged helix-like DNA-binding domain superfamily/Winged helix DNA-binding domain"/>
    <property type="match status" value="1"/>
</dbReference>